<dbReference type="AlphaFoldDB" id="A0A518CS92"/>
<reference evidence="7 8" key="1">
    <citation type="submission" date="2019-02" db="EMBL/GenBank/DDBJ databases">
        <title>Deep-cultivation of Planctomycetes and their phenomic and genomic characterization uncovers novel biology.</title>
        <authorList>
            <person name="Wiegand S."/>
            <person name="Jogler M."/>
            <person name="Boedeker C."/>
            <person name="Pinto D."/>
            <person name="Vollmers J."/>
            <person name="Rivas-Marin E."/>
            <person name="Kohn T."/>
            <person name="Peeters S.H."/>
            <person name="Heuer A."/>
            <person name="Rast P."/>
            <person name="Oberbeckmann S."/>
            <person name="Bunk B."/>
            <person name="Jeske O."/>
            <person name="Meyerdierks A."/>
            <person name="Storesund J.E."/>
            <person name="Kallscheuer N."/>
            <person name="Luecker S."/>
            <person name="Lage O.M."/>
            <person name="Pohl T."/>
            <person name="Merkel B.J."/>
            <person name="Hornburger P."/>
            <person name="Mueller R.-W."/>
            <person name="Bruemmer F."/>
            <person name="Labrenz M."/>
            <person name="Spormann A.M."/>
            <person name="Op den Camp H."/>
            <person name="Overmann J."/>
            <person name="Amann R."/>
            <person name="Jetten M.S.M."/>
            <person name="Mascher T."/>
            <person name="Medema M.H."/>
            <person name="Devos D.P."/>
            <person name="Kaster A.-K."/>
            <person name="Ovreas L."/>
            <person name="Rohde M."/>
            <person name="Galperin M.Y."/>
            <person name="Jogler C."/>
        </authorList>
    </citation>
    <scope>NUCLEOTIDE SEQUENCE [LARGE SCALE GENOMIC DNA]</scope>
    <source>
        <strain evidence="7 8">Pla110</strain>
    </source>
</reference>
<evidence type="ECO:0000256" key="1">
    <source>
        <dbReference type="ARBA" id="ARBA00022723"/>
    </source>
</evidence>
<dbReference type="KEGG" id="plon:Pla110_38430"/>
<dbReference type="PROSITE" id="PS51128">
    <property type="entry name" value="ZF_DKSA_2"/>
    <property type="match status" value="1"/>
</dbReference>
<protein>
    <submittedName>
        <fullName evidence="7">General stress protein 16O</fullName>
    </submittedName>
</protein>
<keyword evidence="2" id="KW-0863">Zinc-finger</keyword>
<feature type="region of interest" description="Disordered" evidence="5">
    <location>
        <begin position="130"/>
        <end position="149"/>
    </location>
</feature>
<dbReference type="PROSITE" id="PS01102">
    <property type="entry name" value="ZF_DKSA_1"/>
    <property type="match status" value="1"/>
</dbReference>
<evidence type="ECO:0000256" key="5">
    <source>
        <dbReference type="SAM" id="MobiDB-lite"/>
    </source>
</evidence>
<sequence length="149" mass="16747">MSRKEALQKLYDRLLVERNDLRRKLAAEAGLNDLPSSRGDFADVANADVENELSQQLKAMGSRELAQIEKALHSMREGNYGNCEGCNKAIPITRLKAVPDAATCIECQTKQEELGYTAEQAEADWESAFRNESSMSDREFSMNDIEIDR</sequence>
<dbReference type="PANTHER" id="PTHR33823:SF4">
    <property type="entry name" value="GENERAL STRESS PROTEIN 16O"/>
    <property type="match status" value="1"/>
</dbReference>
<dbReference type="SUPFAM" id="SSF57716">
    <property type="entry name" value="Glucocorticoid receptor-like (DNA-binding domain)"/>
    <property type="match status" value="1"/>
</dbReference>
<evidence type="ECO:0000256" key="4">
    <source>
        <dbReference type="PROSITE-ProRule" id="PRU00510"/>
    </source>
</evidence>
<evidence type="ECO:0000256" key="2">
    <source>
        <dbReference type="ARBA" id="ARBA00022771"/>
    </source>
</evidence>
<evidence type="ECO:0000313" key="7">
    <source>
        <dbReference type="EMBL" id="QDU82088.1"/>
    </source>
</evidence>
<dbReference type="Pfam" id="PF01258">
    <property type="entry name" value="zf-dskA_traR"/>
    <property type="match status" value="1"/>
</dbReference>
<evidence type="ECO:0000256" key="3">
    <source>
        <dbReference type="ARBA" id="ARBA00022833"/>
    </source>
</evidence>
<feature type="domain" description="Zinc finger DksA/TraR C4-type" evidence="6">
    <location>
        <begin position="78"/>
        <end position="112"/>
    </location>
</feature>
<dbReference type="SUPFAM" id="SSF109635">
    <property type="entry name" value="DnaK suppressor protein DksA, alpha-hairpin domain"/>
    <property type="match status" value="1"/>
</dbReference>
<dbReference type="InterPro" id="IPR020458">
    <property type="entry name" value="Znf_DskA_TraR_CS"/>
</dbReference>
<feature type="compositionally biased region" description="Basic and acidic residues" evidence="5">
    <location>
        <begin position="135"/>
        <end position="149"/>
    </location>
</feature>
<dbReference type="OrthoDB" id="9811543at2"/>
<dbReference type="Gene3D" id="1.20.120.910">
    <property type="entry name" value="DksA, coiled-coil domain"/>
    <property type="match status" value="1"/>
</dbReference>
<keyword evidence="8" id="KW-1185">Reference proteome</keyword>
<feature type="zinc finger region" description="dksA C4-type" evidence="4">
    <location>
        <begin position="83"/>
        <end position="107"/>
    </location>
</feature>
<dbReference type="EMBL" id="CP036281">
    <property type="protein sequence ID" value="QDU82088.1"/>
    <property type="molecule type" value="Genomic_DNA"/>
</dbReference>
<dbReference type="GO" id="GO:0008270">
    <property type="term" value="F:zinc ion binding"/>
    <property type="evidence" value="ECO:0007669"/>
    <property type="project" value="UniProtKB-KW"/>
</dbReference>
<evidence type="ECO:0000259" key="6">
    <source>
        <dbReference type="Pfam" id="PF01258"/>
    </source>
</evidence>
<proteinExistence type="predicted"/>
<gene>
    <name evidence="7" type="primary">yocK_2</name>
    <name evidence="7" type="ORF">Pla110_38430</name>
</gene>
<dbReference type="InterPro" id="IPR000962">
    <property type="entry name" value="Znf_DskA_TraR"/>
</dbReference>
<accession>A0A518CS92</accession>
<dbReference type="InterPro" id="IPR037187">
    <property type="entry name" value="DnaK_N"/>
</dbReference>
<dbReference type="PANTHER" id="PTHR33823">
    <property type="entry name" value="RNA POLYMERASE-BINDING TRANSCRIPTION FACTOR DKSA-RELATED"/>
    <property type="match status" value="1"/>
</dbReference>
<keyword evidence="1" id="KW-0479">Metal-binding</keyword>
<keyword evidence="3" id="KW-0862">Zinc</keyword>
<organism evidence="7 8">
    <name type="scientific">Polystyrenella longa</name>
    <dbReference type="NCBI Taxonomy" id="2528007"/>
    <lineage>
        <taxon>Bacteria</taxon>
        <taxon>Pseudomonadati</taxon>
        <taxon>Planctomycetota</taxon>
        <taxon>Planctomycetia</taxon>
        <taxon>Planctomycetales</taxon>
        <taxon>Planctomycetaceae</taxon>
        <taxon>Polystyrenella</taxon>
    </lineage>
</organism>
<name>A0A518CS92_9PLAN</name>
<dbReference type="RefSeq" id="WP_144997985.1">
    <property type="nucleotide sequence ID" value="NZ_CP036281.1"/>
</dbReference>
<evidence type="ECO:0000313" key="8">
    <source>
        <dbReference type="Proteomes" id="UP000317178"/>
    </source>
</evidence>
<dbReference type="Proteomes" id="UP000317178">
    <property type="component" value="Chromosome"/>
</dbReference>